<keyword evidence="1" id="KW-0175">Coiled coil</keyword>
<feature type="coiled-coil region" evidence="1">
    <location>
        <begin position="15"/>
        <end position="49"/>
    </location>
</feature>
<evidence type="ECO:0000256" key="1">
    <source>
        <dbReference type="SAM" id="Coils"/>
    </source>
</evidence>
<accession>A0A1U7DKU7</accession>
<sequence length="270" mass="29413">MSARGNFWSRRKAAVRAEEQAAARAEQELREARELAELESTQAEKTDEELLEELGLPDPDTLGKGADFAAFMARSVPDRLRRRALRRLWLSDPVLANLDDLVDYADDYTDAATCVENLQTAYQVGRGMTRHVEAMEAKARALADALENPQDGDEGTKVADAASAEGSESSSSLRLPEAGSRTAAHGSAENARARGLAPETEMEDAAQEMAEGDSPEDIDDETADAMAELRPRDAYTHDDEGMSPAPRRHMRFSFAETASPADAHSSKGRF</sequence>
<keyword evidence="4" id="KW-1185">Reference proteome</keyword>
<dbReference type="InterPro" id="IPR021735">
    <property type="entry name" value="DUF3306"/>
</dbReference>
<protein>
    <submittedName>
        <fullName evidence="3">Uncharacterized protein</fullName>
    </submittedName>
</protein>
<name>A0A1U7DKU7_9RHOB</name>
<dbReference type="Proteomes" id="UP000187266">
    <property type="component" value="Chromosome"/>
</dbReference>
<evidence type="ECO:0000256" key="2">
    <source>
        <dbReference type="SAM" id="MobiDB-lite"/>
    </source>
</evidence>
<dbReference type="Pfam" id="PF11748">
    <property type="entry name" value="DUF3306"/>
    <property type="match status" value="1"/>
</dbReference>
<dbReference type="OrthoDB" id="8100830at2"/>
<feature type="region of interest" description="Disordered" evidence="2">
    <location>
        <begin position="146"/>
        <end position="270"/>
    </location>
</feature>
<feature type="compositionally biased region" description="Basic and acidic residues" evidence="2">
    <location>
        <begin position="227"/>
        <end position="240"/>
    </location>
</feature>
<organism evidence="3 4">
    <name type="scientific">Brevirhabdus pacifica</name>
    <dbReference type="NCBI Taxonomy" id="1267768"/>
    <lineage>
        <taxon>Bacteria</taxon>
        <taxon>Pseudomonadati</taxon>
        <taxon>Pseudomonadota</taxon>
        <taxon>Alphaproteobacteria</taxon>
        <taxon>Rhodobacterales</taxon>
        <taxon>Paracoccaceae</taxon>
        <taxon>Brevirhabdus</taxon>
    </lineage>
</organism>
<gene>
    <name evidence="3" type="ORF">BV394_12815</name>
</gene>
<dbReference type="AlphaFoldDB" id="A0A1U7DKU7"/>
<evidence type="ECO:0000313" key="3">
    <source>
        <dbReference type="EMBL" id="APX90498.1"/>
    </source>
</evidence>
<proteinExistence type="predicted"/>
<feature type="compositionally biased region" description="Acidic residues" evidence="2">
    <location>
        <begin position="200"/>
        <end position="223"/>
    </location>
</feature>
<feature type="compositionally biased region" description="Low complexity" evidence="2">
    <location>
        <begin position="159"/>
        <end position="172"/>
    </location>
</feature>
<dbReference type="RefSeq" id="WP_076980515.1">
    <property type="nucleotide sequence ID" value="NZ_CP019124.1"/>
</dbReference>
<reference evidence="3 4" key="1">
    <citation type="submission" date="2017-01" db="EMBL/GenBank/DDBJ databases">
        <title>Genomic analysis of Xuhuaishuia manganoxidans DY6-4.</title>
        <authorList>
            <person name="Wang X."/>
        </authorList>
    </citation>
    <scope>NUCLEOTIDE SEQUENCE [LARGE SCALE GENOMIC DNA]</scope>
    <source>
        <strain evidence="3 4">DY6-4</strain>
    </source>
</reference>
<evidence type="ECO:0000313" key="4">
    <source>
        <dbReference type="Proteomes" id="UP000187266"/>
    </source>
</evidence>
<dbReference type="STRING" id="1267768.BV394_12815"/>
<dbReference type="EMBL" id="CP019124">
    <property type="protein sequence ID" value="APX90498.1"/>
    <property type="molecule type" value="Genomic_DNA"/>
</dbReference>
<accession>A0A2M9DC75</accession>